<dbReference type="SUPFAM" id="SSF56281">
    <property type="entry name" value="Metallo-hydrolase/oxidoreductase"/>
    <property type="match status" value="1"/>
</dbReference>
<dbReference type="RefSeq" id="WP_158370000.1">
    <property type="nucleotide sequence ID" value="NZ_JAOQJU010000009.1"/>
</dbReference>
<dbReference type="InterPro" id="IPR036866">
    <property type="entry name" value="RibonucZ/Hydroxyglut_hydro"/>
</dbReference>
<dbReference type="PANTHER" id="PTHR42967:SF1">
    <property type="entry name" value="MBL FOLD METALLO-HYDROLASE"/>
    <property type="match status" value="1"/>
</dbReference>
<dbReference type="PANTHER" id="PTHR42967">
    <property type="entry name" value="METAL DEPENDENT HYDROLASE"/>
    <property type="match status" value="1"/>
</dbReference>
<sequence>MKITYIGHSGFSVEYDNVVFIFDYYRGKLPAFDRKKKIYVFVSHAHFDHFTKEIFTWSRIYPDITYILSADVPAAGCEGKILSMDENEKRNVEGVCIRTLHSTDEGVAFFVSAGGRTIYHAGDLNWWHWEEESADYNLAMEKDYKREIEKMKGQKVDVAFVPVDPRLADAFYYGIDWFMRQTDTQHVFPMHMQEDYEVYGKLIRLPETEGYRDKIVHIDRPSQTFELE</sequence>
<comment type="caution">
    <text evidence="1">The sequence shown here is derived from an EMBL/GenBank/DDBJ whole genome shotgun (WGS) entry which is preliminary data.</text>
</comment>
<protein>
    <submittedName>
        <fullName evidence="1">MBL fold metallo-hydrolase</fullName>
    </submittedName>
</protein>
<evidence type="ECO:0000313" key="1">
    <source>
        <dbReference type="EMBL" id="MCU6686734.1"/>
    </source>
</evidence>
<name>A0ABT2RNK7_9FIRM</name>
<dbReference type="Gene3D" id="3.60.15.10">
    <property type="entry name" value="Ribonuclease Z/Hydroxyacylglutathione hydrolase-like"/>
    <property type="match status" value="1"/>
</dbReference>
<dbReference type="Pfam" id="PF13483">
    <property type="entry name" value="Lactamase_B_3"/>
    <property type="match status" value="1"/>
</dbReference>
<reference evidence="1 2" key="1">
    <citation type="journal article" date="2021" name="ISME Commun">
        <title>Automated analysis of genomic sequences facilitates high-throughput and comprehensive description of bacteria.</title>
        <authorList>
            <person name="Hitch T.C.A."/>
        </authorList>
    </citation>
    <scope>NUCLEOTIDE SEQUENCE [LARGE SCALE GENOMIC DNA]</scope>
    <source>
        <strain evidence="1 2">Sanger_03</strain>
    </source>
</reference>
<keyword evidence="2" id="KW-1185">Reference proteome</keyword>
<organism evidence="1 2">
    <name type="scientific">Dorea acetigenes</name>
    <dbReference type="NCBI Taxonomy" id="2981787"/>
    <lineage>
        <taxon>Bacteria</taxon>
        <taxon>Bacillati</taxon>
        <taxon>Bacillota</taxon>
        <taxon>Clostridia</taxon>
        <taxon>Lachnospirales</taxon>
        <taxon>Lachnospiraceae</taxon>
        <taxon>Dorea</taxon>
    </lineage>
</organism>
<evidence type="ECO:0000313" key="2">
    <source>
        <dbReference type="Proteomes" id="UP001652431"/>
    </source>
</evidence>
<proteinExistence type="predicted"/>
<dbReference type="EMBL" id="JAOQJU010000009">
    <property type="protein sequence ID" value="MCU6686734.1"/>
    <property type="molecule type" value="Genomic_DNA"/>
</dbReference>
<gene>
    <name evidence="1" type="ORF">OCV99_09290</name>
</gene>
<dbReference type="Proteomes" id="UP001652431">
    <property type="component" value="Unassembled WGS sequence"/>
</dbReference>
<accession>A0ABT2RNK7</accession>